<comment type="caution">
    <text evidence="3">The sequence shown here is derived from an EMBL/GenBank/DDBJ whole genome shotgun (WGS) entry which is preliminary data.</text>
</comment>
<dbReference type="AlphaFoldDB" id="A0A3E3DY70"/>
<dbReference type="EMBL" id="QUSM01000003">
    <property type="protein sequence ID" value="RGD74241.1"/>
    <property type="molecule type" value="Genomic_DNA"/>
</dbReference>
<feature type="region of interest" description="Disordered" evidence="2">
    <location>
        <begin position="1"/>
        <end position="97"/>
    </location>
</feature>
<protein>
    <submittedName>
        <fullName evidence="3">Uncharacterized protein</fullName>
    </submittedName>
</protein>
<keyword evidence="1" id="KW-0175">Coiled coil</keyword>
<evidence type="ECO:0000313" key="3">
    <source>
        <dbReference type="EMBL" id="RGD74241.1"/>
    </source>
</evidence>
<gene>
    <name evidence="3" type="ORF">DW687_05600</name>
</gene>
<dbReference type="RefSeq" id="WP_007049346.1">
    <property type="nucleotide sequence ID" value="NZ_CABKNJ010000005.1"/>
</dbReference>
<organism evidence="3 4">
    <name type="scientific">Anaerofustis stercorihominis</name>
    <dbReference type="NCBI Taxonomy" id="214853"/>
    <lineage>
        <taxon>Bacteria</taxon>
        <taxon>Bacillati</taxon>
        <taxon>Bacillota</taxon>
        <taxon>Clostridia</taxon>
        <taxon>Eubacteriales</taxon>
        <taxon>Eubacteriaceae</taxon>
        <taxon>Anaerofustis</taxon>
    </lineage>
</organism>
<feature type="coiled-coil region" evidence="1">
    <location>
        <begin position="99"/>
        <end position="126"/>
    </location>
</feature>
<feature type="compositionally biased region" description="Polar residues" evidence="2">
    <location>
        <begin position="1"/>
        <end position="10"/>
    </location>
</feature>
<accession>A0A3E3DY70</accession>
<evidence type="ECO:0000313" key="4">
    <source>
        <dbReference type="Proteomes" id="UP000261212"/>
    </source>
</evidence>
<dbReference type="GeneID" id="97999777"/>
<evidence type="ECO:0000256" key="1">
    <source>
        <dbReference type="SAM" id="Coils"/>
    </source>
</evidence>
<feature type="compositionally biased region" description="Basic and acidic residues" evidence="2">
    <location>
        <begin position="27"/>
        <end position="76"/>
    </location>
</feature>
<reference evidence="3 4" key="1">
    <citation type="submission" date="2018-08" db="EMBL/GenBank/DDBJ databases">
        <title>A genome reference for cultivated species of the human gut microbiota.</title>
        <authorList>
            <person name="Zou Y."/>
            <person name="Xue W."/>
            <person name="Luo G."/>
        </authorList>
    </citation>
    <scope>NUCLEOTIDE SEQUENCE [LARGE SCALE GENOMIC DNA]</scope>
    <source>
        <strain evidence="3 4">AM25-6</strain>
    </source>
</reference>
<proteinExistence type="predicted"/>
<evidence type="ECO:0000256" key="2">
    <source>
        <dbReference type="SAM" id="MobiDB-lite"/>
    </source>
</evidence>
<dbReference type="Proteomes" id="UP000261212">
    <property type="component" value="Unassembled WGS sequence"/>
</dbReference>
<sequence>MIKYNTQNMQLFADDKKKIKNPINQKNIKDFQNEKNKKEDDKKPDDVDPSKENTKDENMKNNKKNIDSTKVKKSLEEYSEEGQQINEDSDYSSKESPEVMSLKFRIRELEEENNKLTKEKSEIEKGYIFKENIIKLREKYEDFKSLENSILKKIDTEVINIDGEKVKYLYESGYDGLIAAYNMCKYSVEELPDIEDYIEKNIDKIAQNETVKNVVIENYLKDLDEMKMPLVFKDEDGYTSYTKKEEPKNFADAAKLFLKSLE</sequence>
<name>A0A3E3DY70_9FIRM</name>